<keyword evidence="2" id="KW-1185">Reference proteome</keyword>
<protein>
    <submittedName>
        <fullName evidence="1">Uncharacterized protein</fullName>
    </submittedName>
</protein>
<reference evidence="2" key="1">
    <citation type="submission" date="2017-05" db="EMBL/GenBank/DDBJ databases">
        <title>Dechlorination kinetics govern the competition between two new strains of the genus Sulfurospirillum.</title>
        <authorList>
            <person name="Buttet G.F."/>
            <person name="Murray A.M."/>
            <person name="Goris T."/>
            <person name="Burion M."/>
            <person name="Lin B."/>
            <person name="Rolle M."/>
            <person name="Maillard J."/>
        </authorList>
    </citation>
    <scope>NUCLEOTIDE SEQUENCE [LARGE SCALE GENOMIC DNA]</scope>
    <source>
        <strain evidence="2">SL2-1</strain>
    </source>
</reference>
<dbReference type="AlphaFoldDB" id="A0A1Y0HI57"/>
<gene>
    <name evidence="1" type="ORF">Sdiek1_0610</name>
</gene>
<proteinExistence type="predicted"/>
<accession>A0A1Y0HI57</accession>
<dbReference type="OrthoDB" id="5339632at2"/>
<dbReference type="Proteomes" id="UP000196005">
    <property type="component" value="Chromosome"/>
</dbReference>
<dbReference type="KEGG" id="suls:Sdiek1_0610"/>
<evidence type="ECO:0000313" key="2">
    <source>
        <dbReference type="Proteomes" id="UP000196005"/>
    </source>
</evidence>
<sequence length="158" mass="17513">MTISDAKNNLSQLFSSTHTVIKDDSSSTTSSFAEEFQKHIATKTSMNQSAITEPSESDAMVEEFKNALGSKGALTFFQDYNNEKIEKMIEEKKAELEGKLGLSADTQPPLTGNARTEALASLDQMLSDFRKQLMDKLNADTKIDQQNSMLNTFLQKMG</sequence>
<dbReference type="EMBL" id="CP021416">
    <property type="protein sequence ID" value="ARU47779.1"/>
    <property type="molecule type" value="Genomic_DNA"/>
</dbReference>
<dbReference type="RefSeq" id="WP_087437829.1">
    <property type="nucleotide sequence ID" value="NZ_CP021416.1"/>
</dbReference>
<evidence type="ECO:0000313" key="1">
    <source>
        <dbReference type="EMBL" id="ARU47779.1"/>
    </source>
</evidence>
<name>A0A1Y0HI57_9BACT</name>
<organism evidence="1 2">
    <name type="scientific">Sulfurospirillum diekertiae</name>
    <dbReference type="NCBI Taxonomy" id="1854492"/>
    <lineage>
        <taxon>Bacteria</taxon>
        <taxon>Pseudomonadati</taxon>
        <taxon>Campylobacterota</taxon>
        <taxon>Epsilonproteobacteria</taxon>
        <taxon>Campylobacterales</taxon>
        <taxon>Sulfurospirillaceae</taxon>
        <taxon>Sulfurospirillum</taxon>
    </lineage>
</organism>